<evidence type="ECO:0000313" key="2">
    <source>
        <dbReference type="Proteomes" id="UP000236291"/>
    </source>
</evidence>
<protein>
    <submittedName>
        <fullName evidence="1">Uncharacterized protein</fullName>
    </submittedName>
</protein>
<gene>
    <name evidence="1" type="ORF">L195_g054945</name>
</gene>
<sequence>GLLTLPEWIEGAAETLETLIISDLPNLQTLPEKYRPQSGEYWPMIAHIKSVSIEELVEEEEEDE</sequence>
<accession>A0A2K3KIP9</accession>
<proteinExistence type="predicted"/>
<evidence type="ECO:0000313" key="1">
    <source>
        <dbReference type="EMBL" id="PNX66174.1"/>
    </source>
</evidence>
<organism evidence="1 2">
    <name type="scientific">Trifolium pratense</name>
    <name type="common">Red clover</name>
    <dbReference type="NCBI Taxonomy" id="57577"/>
    <lineage>
        <taxon>Eukaryota</taxon>
        <taxon>Viridiplantae</taxon>
        <taxon>Streptophyta</taxon>
        <taxon>Embryophyta</taxon>
        <taxon>Tracheophyta</taxon>
        <taxon>Spermatophyta</taxon>
        <taxon>Magnoliopsida</taxon>
        <taxon>eudicotyledons</taxon>
        <taxon>Gunneridae</taxon>
        <taxon>Pentapetalae</taxon>
        <taxon>rosids</taxon>
        <taxon>fabids</taxon>
        <taxon>Fabales</taxon>
        <taxon>Fabaceae</taxon>
        <taxon>Papilionoideae</taxon>
        <taxon>50 kb inversion clade</taxon>
        <taxon>NPAAA clade</taxon>
        <taxon>Hologalegina</taxon>
        <taxon>IRL clade</taxon>
        <taxon>Trifolieae</taxon>
        <taxon>Trifolium</taxon>
    </lineage>
</organism>
<dbReference type="AlphaFoldDB" id="A0A2K3KIP9"/>
<reference evidence="1 2" key="1">
    <citation type="journal article" date="2014" name="Am. J. Bot.">
        <title>Genome assembly and annotation for red clover (Trifolium pratense; Fabaceae).</title>
        <authorList>
            <person name="Istvanek J."/>
            <person name="Jaros M."/>
            <person name="Krenek A."/>
            <person name="Repkova J."/>
        </authorList>
    </citation>
    <scope>NUCLEOTIDE SEQUENCE [LARGE SCALE GENOMIC DNA]</scope>
    <source>
        <strain evidence="2">cv. Tatra</strain>
        <tissue evidence="1">Young leaves</tissue>
    </source>
</reference>
<dbReference type="Proteomes" id="UP000236291">
    <property type="component" value="Unassembled WGS sequence"/>
</dbReference>
<name>A0A2K3KIP9_TRIPR</name>
<dbReference type="EMBL" id="ASHM01098082">
    <property type="protein sequence ID" value="PNX66174.1"/>
    <property type="molecule type" value="Genomic_DNA"/>
</dbReference>
<feature type="non-terminal residue" evidence="1">
    <location>
        <position position="1"/>
    </location>
</feature>
<reference evidence="1 2" key="2">
    <citation type="journal article" date="2017" name="Front. Plant Sci.">
        <title>Gene Classification and Mining of Molecular Markers Useful in Red Clover (Trifolium pratense) Breeding.</title>
        <authorList>
            <person name="Istvanek J."/>
            <person name="Dluhosova J."/>
            <person name="Dluhos P."/>
            <person name="Patkova L."/>
            <person name="Nedelnik J."/>
            <person name="Repkova J."/>
        </authorList>
    </citation>
    <scope>NUCLEOTIDE SEQUENCE [LARGE SCALE GENOMIC DNA]</scope>
    <source>
        <strain evidence="2">cv. Tatra</strain>
        <tissue evidence="1">Young leaves</tissue>
    </source>
</reference>
<comment type="caution">
    <text evidence="1">The sequence shown here is derived from an EMBL/GenBank/DDBJ whole genome shotgun (WGS) entry which is preliminary data.</text>
</comment>